<name>A0A074X395_9PEZI</name>
<proteinExistence type="predicted"/>
<dbReference type="RefSeq" id="XP_013431494.1">
    <property type="nucleotide sequence ID" value="XM_013576040.2"/>
</dbReference>
<dbReference type="STRING" id="1043004.A0A074X395"/>
<reference evidence="1 2" key="1">
    <citation type="journal article" date="2014" name="BMC Genomics">
        <title>Genome sequencing of four Aureobasidium pullulans varieties: biotechnological potential, stress tolerance, and description of new species.</title>
        <authorList>
            <person name="Gostin Ar C."/>
            <person name="Ohm R.A."/>
            <person name="Kogej T."/>
            <person name="Sonjak S."/>
            <person name="Turk M."/>
            <person name="Zajc J."/>
            <person name="Zalar P."/>
            <person name="Grube M."/>
            <person name="Sun H."/>
            <person name="Han J."/>
            <person name="Sharma A."/>
            <person name="Chiniquy J."/>
            <person name="Ngan C.Y."/>
            <person name="Lipzen A."/>
            <person name="Barry K."/>
            <person name="Grigoriev I.V."/>
            <person name="Gunde-Cimerman N."/>
        </authorList>
    </citation>
    <scope>NUCLEOTIDE SEQUENCE [LARGE SCALE GENOMIC DNA]</scope>
    <source>
        <strain evidence="1 2">CBS 147.97</strain>
    </source>
</reference>
<dbReference type="AlphaFoldDB" id="A0A074X395"/>
<dbReference type="Proteomes" id="UP000027730">
    <property type="component" value="Unassembled WGS sequence"/>
</dbReference>
<gene>
    <name evidence="1" type="ORF">M436DRAFT_14403</name>
</gene>
<evidence type="ECO:0000313" key="2">
    <source>
        <dbReference type="Proteomes" id="UP000027730"/>
    </source>
</evidence>
<dbReference type="PANTHER" id="PTHR42047:SF1">
    <property type="entry name" value="PROTEIN, PUTATIVE (AFU_ORTHOLOGUE AFUA_6G03560)-RELATED"/>
    <property type="match status" value="1"/>
</dbReference>
<accession>A0A074X395</accession>
<keyword evidence="2" id="KW-1185">Reference proteome</keyword>
<sequence length="172" mass="17990">ALAGSVMAAPAPQSSFQGLAIHSGSPIQFATVNANDGNFWLLYKTATSCPSNVKCSKTTDTIFTGGKDTLNLKVEVPGGQQVYVNDVGALRYTQPHSAAIGEGSSQTGFAVSKNGKFDYLTYNGSGFLACPTDDNNYLVYVNGASAVEDSTDCLGFDFLVGDDSAPAAWEYS</sequence>
<feature type="non-terminal residue" evidence="1">
    <location>
        <position position="1"/>
    </location>
</feature>
<dbReference type="HOGENOM" id="CLU_078556_0_1_1"/>
<dbReference type="OrthoDB" id="5430620at2759"/>
<evidence type="ECO:0000313" key="1">
    <source>
        <dbReference type="EMBL" id="KEQ78214.1"/>
    </source>
</evidence>
<dbReference type="InterPro" id="IPR052820">
    <property type="entry name" value="PhiA_domain"/>
</dbReference>
<protein>
    <recommendedName>
        <fullName evidence="3">Cell wall protein PhiA</fullName>
    </recommendedName>
</protein>
<feature type="non-terminal residue" evidence="1">
    <location>
        <position position="172"/>
    </location>
</feature>
<dbReference type="EMBL" id="KL584702">
    <property type="protein sequence ID" value="KEQ78214.1"/>
    <property type="molecule type" value="Genomic_DNA"/>
</dbReference>
<organism evidence="1 2">
    <name type="scientific">Aureobasidium namibiae CBS 147.97</name>
    <dbReference type="NCBI Taxonomy" id="1043004"/>
    <lineage>
        <taxon>Eukaryota</taxon>
        <taxon>Fungi</taxon>
        <taxon>Dikarya</taxon>
        <taxon>Ascomycota</taxon>
        <taxon>Pezizomycotina</taxon>
        <taxon>Dothideomycetes</taxon>
        <taxon>Dothideomycetidae</taxon>
        <taxon>Dothideales</taxon>
        <taxon>Saccotheciaceae</taxon>
        <taxon>Aureobasidium</taxon>
    </lineage>
</organism>
<dbReference type="GeneID" id="25407819"/>
<dbReference type="PANTHER" id="PTHR42047">
    <property type="entry name" value="PROTEIN, PUTATIVE (AFU_ORTHOLOGUE AFUA_6G03560)-RELATED"/>
    <property type="match status" value="1"/>
</dbReference>
<evidence type="ECO:0008006" key="3">
    <source>
        <dbReference type="Google" id="ProtNLM"/>
    </source>
</evidence>